<keyword evidence="5" id="KW-0560">Oxidoreductase</keyword>
<dbReference type="InterPro" id="IPR044152">
    <property type="entry name" value="YqjM-like"/>
</dbReference>
<evidence type="ECO:0000256" key="1">
    <source>
        <dbReference type="ARBA" id="ARBA00001917"/>
    </source>
</evidence>
<evidence type="ECO:0000313" key="8">
    <source>
        <dbReference type="Proteomes" id="UP000184080"/>
    </source>
</evidence>
<keyword evidence="4" id="KW-0521">NADP</keyword>
<reference evidence="7 8" key="1">
    <citation type="submission" date="2016-11" db="EMBL/GenBank/DDBJ databases">
        <authorList>
            <person name="Jaros S."/>
            <person name="Januszkiewicz K."/>
            <person name="Wedrychowicz H."/>
        </authorList>
    </citation>
    <scope>NUCLEOTIDE SEQUENCE [LARGE SCALE GENOMIC DNA]</scope>
    <source>
        <strain evidence="7 8">DSM 21864</strain>
    </source>
</reference>
<dbReference type="PANTHER" id="PTHR43303:SF4">
    <property type="entry name" value="NADPH DEHYDROGENASE C23G7.10C-RELATED"/>
    <property type="match status" value="1"/>
</dbReference>
<dbReference type="Pfam" id="PF00724">
    <property type="entry name" value="Oxidored_FMN"/>
    <property type="match status" value="1"/>
</dbReference>
<evidence type="ECO:0000256" key="2">
    <source>
        <dbReference type="ARBA" id="ARBA00022630"/>
    </source>
</evidence>
<accession>A0A1M6P8C5</accession>
<evidence type="ECO:0000256" key="3">
    <source>
        <dbReference type="ARBA" id="ARBA00022643"/>
    </source>
</evidence>
<proteinExistence type="predicted"/>
<name>A0A1M6P8C5_9CLOT</name>
<dbReference type="GO" id="GO:0003959">
    <property type="term" value="F:NADPH dehydrogenase activity"/>
    <property type="evidence" value="ECO:0007669"/>
    <property type="project" value="InterPro"/>
</dbReference>
<evidence type="ECO:0000259" key="6">
    <source>
        <dbReference type="Pfam" id="PF00724"/>
    </source>
</evidence>
<dbReference type="STRING" id="1121298.SAMN05444401_0455"/>
<protein>
    <submittedName>
        <fullName evidence="7">NADPH2 dehydrogenase</fullName>
    </submittedName>
</protein>
<evidence type="ECO:0000256" key="5">
    <source>
        <dbReference type="ARBA" id="ARBA00023002"/>
    </source>
</evidence>
<dbReference type="Gene3D" id="3.20.20.70">
    <property type="entry name" value="Aldolase class I"/>
    <property type="match status" value="1"/>
</dbReference>
<dbReference type="OrthoDB" id="9772736at2"/>
<dbReference type="GO" id="GO:0010181">
    <property type="term" value="F:FMN binding"/>
    <property type="evidence" value="ECO:0007669"/>
    <property type="project" value="InterPro"/>
</dbReference>
<dbReference type="InterPro" id="IPR013785">
    <property type="entry name" value="Aldolase_TIM"/>
</dbReference>
<comment type="cofactor">
    <cofactor evidence="1">
        <name>FMN</name>
        <dbReference type="ChEBI" id="CHEBI:58210"/>
    </cofactor>
</comment>
<keyword evidence="8" id="KW-1185">Reference proteome</keyword>
<sequence>MSKLFNGIKIKNLELKNRIVMAPMCMNSSDKEGHATEWHFIHYPTRAIGGTDFIIVEATGVENRGRISSGDLGIWMDSHVEGLKKIVDLCHEQGAKVALQLGHAGRKSTIIEEDSIAPSAIAFDENYRVPKEMTKEDINTVITAFKEGAKKALEAGFDSIEIHGAHGYLINEFISPLCNKRTDEYGGSLENRARFLIEVIRAVKEVWPEDKALLLRLSAEEFAEGGHHVEETIEVVKLAVKEGIDAVDVSTGAVVPANINVFPGYQISYAEKIKAAVDVPVIGGGLISSPLMAEEIIQNHRADMVFLGRELLRNPYWPLKAAKDLREELTYPHQYDRAKY</sequence>
<dbReference type="AlphaFoldDB" id="A0A1M6P8C5"/>
<feature type="domain" description="NADH:flavin oxidoreductase/NADH oxidase N-terminal" evidence="6">
    <location>
        <begin position="3"/>
        <end position="327"/>
    </location>
</feature>
<dbReference type="GO" id="GO:0050661">
    <property type="term" value="F:NADP binding"/>
    <property type="evidence" value="ECO:0007669"/>
    <property type="project" value="InterPro"/>
</dbReference>
<keyword evidence="2" id="KW-0285">Flavoprotein</keyword>
<dbReference type="RefSeq" id="WP_073012701.1">
    <property type="nucleotide sequence ID" value="NZ_FQZO01000014.1"/>
</dbReference>
<dbReference type="EMBL" id="FQZO01000014">
    <property type="protein sequence ID" value="SHK04165.1"/>
    <property type="molecule type" value="Genomic_DNA"/>
</dbReference>
<dbReference type="NCBIfam" id="NF010047">
    <property type="entry name" value="PRK13523.1"/>
    <property type="match status" value="1"/>
</dbReference>
<evidence type="ECO:0000256" key="4">
    <source>
        <dbReference type="ARBA" id="ARBA00022857"/>
    </source>
</evidence>
<evidence type="ECO:0000313" key="7">
    <source>
        <dbReference type="EMBL" id="SHK04165.1"/>
    </source>
</evidence>
<dbReference type="SUPFAM" id="SSF51395">
    <property type="entry name" value="FMN-linked oxidoreductases"/>
    <property type="match status" value="1"/>
</dbReference>
<gene>
    <name evidence="7" type="ORF">SAMN05444401_0455</name>
</gene>
<dbReference type="CDD" id="cd02932">
    <property type="entry name" value="OYE_YqiM_FMN"/>
    <property type="match status" value="1"/>
</dbReference>
<dbReference type="InterPro" id="IPR001155">
    <property type="entry name" value="OxRdtase_FMN_N"/>
</dbReference>
<dbReference type="PANTHER" id="PTHR43303">
    <property type="entry name" value="NADPH DEHYDROGENASE C23G7.10C-RELATED"/>
    <property type="match status" value="1"/>
</dbReference>
<dbReference type="Proteomes" id="UP000184080">
    <property type="component" value="Unassembled WGS sequence"/>
</dbReference>
<keyword evidence="3" id="KW-0288">FMN</keyword>
<organism evidence="7 8">
    <name type="scientific">Clostridium amylolyticum</name>
    <dbReference type="NCBI Taxonomy" id="1121298"/>
    <lineage>
        <taxon>Bacteria</taxon>
        <taxon>Bacillati</taxon>
        <taxon>Bacillota</taxon>
        <taxon>Clostridia</taxon>
        <taxon>Eubacteriales</taxon>
        <taxon>Clostridiaceae</taxon>
        <taxon>Clostridium</taxon>
    </lineage>
</organism>